<keyword evidence="2" id="KW-1185">Reference proteome</keyword>
<dbReference type="Proteomes" id="UP000825935">
    <property type="component" value="Chromosome 6"/>
</dbReference>
<comment type="caution">
    <text evidence="1">The sequence shown here is derived from an EMBL/GenBank/DDBJ whole genome shotgun (WGS) entry which is preliminary data.</text>
</comment>
<dbReference type="EMBL" id="CM035411">
    <property type="protein sequence ID" value="KAH7435757.1"/>
    <property type="molecule type" value="Genomic_DNA"/>
</dbReference>
<evidence type="ECO:0000313" key="1">
    <source>
        <dbReference type="EMBL" id="KAH7435756.1"/>
    </source>
</evidence>
<organism evidence="1 2">
    <name type="scientific">Ceratopteris richardii</name>
    <name type="common">Triangle waterfern</name>
    <dbReference type="NCBI Taxonomy" id="49495"/>
    <lineage>
        <taxon>Eukaryota</taxon>
        <taxon>Viridiplantae</taxon>
        <taxon>Streptophyta</taxon>
        <taxon>Embryophyta</taxon>
        <taxon>Tracheophyta</taxon>
        <taxon>Polypodiopsida</taxon>
        <taxon>Polypodiidae</taxon>
        <taxon>Polypodiales</taxon>
        <taxon>Pteridineae</taxon>
        <taxon>Pteridaceae</taxon>
        <taxon>Parkerioideae</taxon>
        <taxon>Ceratopteris</taxon>
    </lineage>
</organism>
<evidence type="ECO:0000313" key="2">
    <source>
        <dbReference type="Proteomes" id="UP000825935"/>
    </source>
</evidence>
<name>A0A8T2UPF6_CERRI</name>
<accession>A0A8T2UPF6</accession>
<sequence>MGCASPPSLSLACTYTHNTQMVFTMSNFALLIETIFSQARWQITNQMKSKSSLMRQPAHGRKERRPALFSSCKTLSRAWHFFIKA</sequence>
<dbReference type="EMBL" id="CM035411">
    <property type="protein sequence ID" value="KAH7435755.1"/>
    <property type="molecule type" value="Genomic_DNA"/>
</dbReference>
<proteinExistence type="predicted"/>
<dbReference type="EMBL" id="CM035411">
    <property type="protein sequence ID" value="KAH7435756.1"/>
    <property type="molecule type" value="Genomic_DNA"/>
</dbReference>
<gene>
    <name evidence="1" type="ORF">KP509_06G078400</name>
</gene>
<protein>
    <submittedName>
        <fullName evidence="1">Uncharacterized protein</fullName>
    </submittedName>
</protein>
<dbReference type="AlphaFoldDB" id="A0A8T2UPF6"/>
<reference evidence="1" key="1">
    <citation type="submission" date="2021-08" db="EMBL/GenBank/DDBJ databases">
        <title>WGS assembly of Ceratopteris richardii.</title>
        <authorList>
            <person name="Marchant D.B."/>
            <person name="Chen G."/>
            <person name="Jenkins J."/>
            <person name="Shu S."/>
            <person name="Leebens-Mack J."/>
            <person name="Grimwood J."/>
            <person name="Schmutz J."/>
            <person name="Soltis P."/>
            <person name="Soltis D."/>
            <person name="Chen Z.-H."/>
        </authorList>
    </citation>
    <scope>NUCLEOTIDE SEQUENCE</scope>
    <source>
        <strain evidence="1">Whitten #5841</strain>
        <tissue evidence="1">Leaf</tissue>
    </source>
</reference>